<dbReference type="InterPro" id="IPR050909">
    <property type="entry name" value="Bact_Autotransporter_VF"/>
</dbReference>
<dbReference type="AlphaFoldDB" id="A0A837J6H4"/>
<dbReference type="SUPFAM" id="SSF51126">
    <property type="entry name" value="Pectin lyase-like"/>
    <property type="match status" value="1"/>
</dbReference>
<evidence type="ECO:0000259" key="4">
    <source>
        <dbReference type="SMART" id="SM00912"/>
    </source>
</evidence>
<dbReference type="SMART" id="SM00912">
    <property type="entry name" value="Haemagg_act"/>
    <property type="match status" value="1"/>
</dbReference>
<accession>A0A837J6H4</accession>
<feature type="non-terminal residue" evidence="5">
    <location>
        <position position="1"/>
    </location>
</feature>
<sequence>INQSSQKATINWQSFGIKNGEIVNFNQPNSNSITLNRVIGNEKSIIDGALNANGQVWLINSNGVLFGKNAKVNTAGIVASTKDIANEDFLKGNYNFKGNSTASILNEGEIKSLEKTHATFIANSVINNGKIEVYKGTINLIGASDVTLNLNDNQTVTYKVNKGVLNALVENNNLIVANGGNVYLTTNAKDELLKGVVNNSGIIEANSLDDITGKQSEVIIFAHGGTANIDGEIKAKNSFVETSGENLNVSANTKVIAKTWLLDPVNMTIESTGGNSLTGASVSAIAIQNALGGTNVELQADNNITVNQNITWSTDKQLKLSADNINVNATINNTNKTNGGVYFNAANNQSKVVFGTNGKVIVNNVYQLQWINTALGGKYELGSNIDAGVTSSWN</sequence>
<dbReference type="GO" id="GO:0005576">
    <property type="term" value="C:extracellular region"/>
    <property type="evidence" value="ECO:0007669"/>
    <property type="project" value="UniProtKB-SubCell"/>
</dbReference>
<keyword evidence="3" id="KW-0732">Signal</keyword>
<dbReference type="PANTHER" id="PTHR12338">
    <property type="entry name" value="AUTOTRANSPORTER"/>
    <property type="match status" value="1"/>
</dbReference>
<evidence type="ECO:0000256" key="1">
    <source>
        <dbReference type="ARBA" id="ARBA00004613"/>
    </source>
</evidence>
<evidence type="ECO:0000313" key="5">
    <source>
        <dbReference type="EMBL" id="KLE01718.1"/>
    </source>
</evidence>
<dbReference type="InterPro" id="IPR011050">
    <property type="entry name" value="Pectin_lyase_fold/virulence"/>
</dbReference>
<dbReference type="InterPro" id="IPR012334">
    <property type="entry name" value="Pectin_lyas_fold"/>
</dbReference>
<comment type="caution">
    <text evidence="5">The sequence shown here is derived from an EMBL/GenBank/DDBJ whole genome shotgun (WGS) entry which is preliminary data.</text>
</comment>
<dbReference type="PANTHER" id="PTHR12338:SF8">
    <property type="entry name" value="HEME_HEMOPEXIN-BINDING PROTEIN"/>
    <property type="match status" value="1"/>
</dbReference>
<feature type="domain" description="Filamentous haemagglutinin FhaB/tRNA nuclease CdiA-like TPS" evidence="4">
    <location>
        <begin position="1"/>
        <end position="88"/>
    </location>
</feature>
<dbReference type="NCBIfam" id="TIGR01901">
    <property type="entry name" value="adhes_NPXG"/>
    <property type="match status" value="1"/>
</dbReference>
<evidence type="ECO:0000256" key="2">
    <source>
        <dbReference type="ARBA" id="ARBA00022525"/>
    </source>
</evidence>
<dbReference type="Proteomes" id="UP000035526">
    <property type="component" value="Unassembled WGS sequence"/>
</dbReference>
<dbReference type="EMBL" id="JAIS01000059">
    <property type="protein sequence ID" value="KLE01718.1"/>
    <property type="molecule type" value="Genomic_DNA"/>
</dbReference>
<feature type="non-terminal residue" evidence="5">
    <location>
        <position position="394"/>
    </location>
</feature>
<dbReference type="Gene3D" id="2.160.20.10">
    <property type="entry name" value="Single-stranded right-handed beta-helix, Pectin lyase-like"/>
    <property type="match status" value="1"/>
</dbReference>
<comment type="subcellular location">
    <subcellularLocation>
        <location evidence="1">Secreted</location>
    </subcellularLocation>
</comment>
<evidence type="ECO:0000256" key="3">
    <source>
        <dbReference type="ARBA" id="ARBA00022729"/>
    </source>
</evidence>
<keyword evidence="2" id="KW-0964">Secreted</keyword>
<proteinExistence type="predicted"/>
<dbReference type="InterPro" id="IPR008638">
    <property type="entry name" value="FhaB/CdiA-like_TPS"/>
</dbReference>
<reference evidence="5 6" key="1">
    <citation type="submission" date="2014-01" db="EMBL/GenBank/DDBJ databases">
        <title>Development of a Comparative Genomic Fingerprinting Assay for High Resolution Genotyping of Arcobacter butzleri.</title>
        <authorList>
            <person name="Webb A.L."/>
            <person name="Inglis G.D."/>
            <person name="Kruczkiewicz P."/>
            <person name="Selinger L.B."/>
            <person name="Taboada E.N."/>
        </authorList>
    </citation>
    <scope>NUCLEOTIDE SEQUENCE [LARGE SCALE GENOMIC DNA]</scope>
    <source>
        <strain evidence="5 6">L351</strain>
    </source>
</reference>
<organism evidence="5 6">
    <name type="scientific">Aliarcobacter butzleri L351</name>
    <dbReference type="NCBI Taxonomy" id="1447259"/>
    <lineage>
        <taxon>Bacteria</taxon>
        <taxon>Pseudomonadati</taxon>
        <taxon>Campylobacterota</taxon>
        <taxon>Epsilonproteobacteria</taxon>
        <taxon>Campylobacterales</taxon>
        <taxon>Arcobacteraceae</taxon>
        <taxon>Aliarcobacter</taxon>
    </lineage>
</organism>
<name>A0A837J6H4_9BACT</name>
<protein>
    <recommendedName>
        <fullName evidence="4">Filamentous haemagglutinin FhaB/tRNA nuclease CdiA-like TPS domain-containing protein</fullName>
    </recommendedName>
</protein>
<dbReference type="RefSeq" id="WP_155400832.1">
    <property type="nucleotide sequence ID" value="NZ_JAIS01000059.1"/>
</dbReference>
<evidence type="ECO:0000313" key="6">
    <source>
        <dbReference type="Proteomes" id="UP000035526"/>
    </source>
</evidence>
<dbReference type="Pfam" id="PF05860">
    <property type="entry name" value="TPS"/>
    <property type="match status" value="1"/>
</dbReference>
<gene>
    <name evidence="5" type="ORF">AF76_04130</name>
</gene>